<keyword evidence="3" id="KW-0694">RNA-binding</keyword>
<evidence type="ECO:0000313" key="4">
    <source>
        <dbReference type="EMBL" id="PIV64627.1"/>
    </source>
</evidence>
<dbReference type="NCBIfam" id="TIGR00166">
    <property type="entry name" value="S6"/>
    <property type="match status" value="1"/>
</dbReference>
<dbReference type="CDD" id="cd00473">
    <property type="entry name" value="bS6"/>
    <property type="match status" value="1"/>
</dbReference>
<dbReference type="AlphaFoldDB" id="A0A2M7EA63"/>
<keyword evidence="3" id="KW-0699">rRNA-binding</keyword>
<dbReference type="InterPro" id="IPR020814">
    <property type="entry name" value="Ribosomal_S6_plastid/chlpt"/>
</dbReference>
<evidence type="ECO:0000313" key="5">
    <source>
        <dbReference type="Proteomes" id="UP000228886"/>
    </source>
</evidence>
<evidence type="ECO:0000256" key="3">
    <source>
        <dbReference type="HAMAP-Rule" id="MF_00360"/>
    </source>
</evidence>
<reference evidence="5" key="1">
    <citation type="submission" date="2017-09" db="EMBL/GenBank/DDBJ databases">
        <title>Depth-based differentiation of microbial function through sediment-hosted aquifers and enrichment of novel symbionts in the deep terrestrial subsurface.</title>
        <authorList>
            <person name="Probst A.J."/>
            <person name="Ladd B."/>
            <person name="Jarett J.K."/>
            <person name="Geller-Mcgrath D.E."/>
            <person name="Sieber C.M.K."/>
            <person name="Emerson J.B."/>
            <person name="Anantharaman K."/>
            <person name="Thomas B.C."/>
            <person name="Malmstrom R."/>
            <person name="Stieglmeier M."/>
            <person name="Klingl A."/>
            <person name="Woyke T."/>
            <person name="Ryan C.M."/>
            <person name="Banfield J.F."/>
        </authorList>
    </citation>
    <scope>NUCLEOTIDE SEQUENCE [LARGE SCALE GENOMIC DNA]</scope>
</reference>
<name>A0A2M7EA63_9BACT</name>
<dbReference type="GO" id="GO:0005840">
    <property type="term" value="C:ribosome"/>
    <property type="evidence" value="ECO:0007669"/>
    <property type="project" value="UniProtKB-KW"/>
</dbReference>
<dbReference type="PANTHER" id="PTHR21011:SF1">
    <property type="entry name" value="SMALL RIBOSOMAL SUBUNIT PROTEIN BS6M"/>
    <property type="match status" value="1"/>
</dbReference>
<dbReference type="PANTHER" id="PTHR21011">
    <property type="entry name" value="MITOCHONDRIAL 28S RIBOSOMAL PROTEIN S6"/>
    <property type="match status" value="1"/>
</dbReference>
<evidence type="ECO:0000256" key="2">
    <source>
        <dbReference type="ARBA" id="ARBA00035294"/>
    </source>
</evidence>
<comment type="caution">
    <text evidence="4">The sequence shown here is derived from an EMBL/GenBank/DDBJ whole genome shotgun (WGS) entry which is preliminary data.</text>
</comment>
<dbReference type="EMBL" id="PETL01000061">
    <property type="protein sequence ID" value="PIV64627.1"/>
    <property type="molecule type" value="Genomic_DNA"/>
</dbReference>
<dbReference type="SUPFAM" id="SSF54995">
    <property type="entry name" value="Ribosomal protein S6"/>
    <property type="match status" value="1"/>
</dbReference>
<protein>
    <recommendedName>
        <fullName evidence="2 3">Small ribosomal subunit protein bS6</fullName>
    </recommendedName>
</protein>
<dbReference type="Pfam" id="PF01250">
    <property type="entry name" value="Ribosomal_S6"/>
    <property type="match status" value="1"/>
</dbReference>
<dbReference type="Gene3D" id="3.30.70.60">
    <property type="match status" value="1"/>
</dbReference>
<dbReference type="GO" id="GO:0070181">
    <property type="term" value="F:small ribosomal subunit rRNA binding"/>
    <property type="evidence" value="ECO:0007669"/>
    <property type="project" value="TreeGrafter"/>
</dbReference>
<dbReference type="GO" id="GO:0005737">
    <property type="term" value="C:cytoplasm"/>
    <property type="evidence" value="ECO:0007669"/>
    <property type="project" value="UniProtKB-ARBA"/>
</dbReference>
<gene>
    <name evidence="3 4" type="primary">rpsF</name>
    <name evidence="4" type="ORF">COS11_01225</name>
</gene>
<keyword evidence="3" id="KW-0687">Ribonucleoprotein</keyword>
<evidence type="ECO:0000256" key="1">
    <source>
        <dbReference type="ARBA" id="ARBA00009512"/>
    </source>
</evidence>
<dbReference type="InterPro" id="IPR035980">
    <property type="entry name" value="Ribosomal_bS6_sf"/>
</dbReference>
<comment type="function">
    <text evidence="3">Binds together with bS18 to 16S ribosomal RNA.</text>
</comment>
<comment type="similarity">
    <text evidence="1 3">Belongs to the bacterial ribosomal protein bS6 family.</text>
</comment>
<dbReference type="GO" id="GO:0003735">
    <property type="term" value="F:structural constituent of ribosome"/>
    <property type="evidence" value="ECO:0007669"/>
    <property type="project" value="InterPro"/>
</dbReference>
<proteinExistence type="inferred from homology"/>
<accession>A0A2M7EA63</accession>
<dbReference type="InterPro" id="IPR000529">
    <property type="entry name" value="Ribosomal_bS6"/>
</dbReference>
<dbReference type="GO" id="GO:0006412">
    <property type="term" value="P:translation"/>
    <property type="evidence" value="ECO:0007669"/>
    <property type="project" value="UniProtKB-UniRule"/>
</dbReference>
<sequence length="95" mass="10878">MMKNYENLLILDPGLGEEEVNKEIAGIAETVSKYKGKVETTNIWGKRVFAYPIKEKNEGFYVLLGMKLLPESIGKIKKELDLKSKILRYSILNKD</sequence>
<keyword evidence="3 4" id="KW-0689">Ribosomal protein</keyword>
<organism evidence="4 5">
    <name type="scientific">bacterium (Candidatus Ratteibacteria) CG01_land_8_20_14_3_00_40_19</name>
    <dbReference type="NCBI Taxonomy" id="2014290"/>
    <lineage>
        <taxon>Bacteria</taxon>
        <taxon>Candidatus Ratteibacteria</taxon>
    </lineage>
</organism>
<dbReference type="Proteomes" id="UP000228886">
    <property type="component" value="Unassembled WGS sequence"/>
</dbReference>
<dbReference type="HAMAP" id="MF_00360">
    <property type="entry name" value="Ribosomal_bS6"/>
    <property type="match status" value="1"/>
</dbReference>
<dbReference type="InterPro" id="IPR014717">
    <property type="entry name" value="Transl_elong_EF1B/ribsomal_bS6"/>
</dbReference>
<dbReference type="GO" id="GO:1990904">
    <property type="term" value="C:ribonucleoprotein complex"/>
    <property type="evidence" value="ECO:0007669"/>
    <property type="project" value="UniProtKB-KW"/>
</dbReference>